<keyword evidence="3" id="KW-1185">Reference proteome</keyword>
<evidence type="ECO:0000313" key="2">
    <source>
        <dbReference type="EMBL" id="KAK4382316.1"/>
    </source>
</evidence>
<dbReference type="GO" id="GO:0009451">
    <property type="term" value="P:RNA modification"/>
    <property type="evidence" value="ECO:0007669"/>
    <property type="project" value="InterPro"/>
</dbReference>
<gene>
    <name evidence="2" type="ORF">Sango_2881800</name>
</gene>
<accession>A0AAE1VZ60</accession>
<organism evidence="2 3">
    <name type="scientific">Sesamum angolense</name>
    <dbReference type="NCBI Taxonomy" id="2727404"/>
    <lineage>
        <taxon>Eukaryota</taxon>
        <taxon>Viridiplantae</taxon>
        <taxon>Streptophyta</taxon>
        <taxon>Embryophyta</taxon>
        <taxon>Tracheophyta</taxon>
        <taxon>Spermatophyta</taxon>
        <taxon>Magnoliopsida</taxon>
        <taxon>eudicotyledons</taxon>
        <taxon>Gunneridae</taxon>
        <taxon>Pentapetalae</taxon>
        <taxon>asterids</taxon>
        <taxon>lamiids</taxon>
        <taxon>Lamiales</taxon>
        <taxon>Pedaliaceae</taxon>
        <taxon>Sesamum</taxon>
    </lineage>
</organism>
<dbReference type="EMBL" id="JACGWL010000716">
    <property type="protein sequence ID" value="KAK4382316.1"/>
    <property type="molecule type" value="Genomic_DNA"/>
</dbReference>
<protein>
    <submittedName>
        <fullName evidence="2">Pentatricopeptide repeat-containing protein</fullName>
    </submittedName>
</protein>
<dbReference type="FunFam" id="1.25.40.10:FF:000158">
    <property type="entry name" value="pentatricopeptide repeat-containing protein At2g33680"/>
    <property type="match status" value="1"/>
</dbReference>
<dbReference type="Pfam" id="PF20431">
    <property type="entry name" value="E_motif"/>
    <property type="match status" value="1"/>
</dbReference>
<dbReference type="GO" id="GO:0099402">
    <property type="term" value="P:plant organ development"/>
    <property type="evidence" value="ECO:0007669"/>
    <property type="project" value="UniProtKB-ARBA"/>
</dbReference>
<evidence type="ECO:0000256" key="1">
    <source>
        <dbReference type="ARBA" id="ARBA00022737"/>
    </source>
</evidence>
<dbReference type="Pfam" id="PF01535">
    <property type="entry name" value="PPR"/>
    <property type="match status" value="2"/>
</dbReference>
<dbReference type="InterPro" id="IPR046848">
    <property type="entry name" value="E_motif"/>
</dbReference>
<reference evidence="2" key="2">
    <citation type="journal article" date="2024" name="Plant">
        <title>Genomic evolution and insights into agronomic trait innovations of Sesamum species.</title>
        <authorList>
            <person name="Miao H."/>
            <person name="Wang L."/>
            <person name="Qu L."/>
            <person name="Liu H."/>
            <person name="Sun Y."/>
            <person name="Le M."/>
            <person name="Wang Q."/>
            <person name="Wei S."/>
            <person name="Zheng Y."/>
            <person name="Lin W."/>
            <person name="Duan Y."/>
            <person name="Cao H."/>
            <person name="Xiong S."/>
            <person name="Wang X."/>
            <person name="Wei L."/>
            <person name="Li C."/>
            <person name="Ma Q."/>
            <person name="Ju M."/>
            <person name="Zhao R."/>
            <person name="Li G."/>
            <person name="Mu C."/>
            <person name="Tian Q."/>
            <person name="Mei H."/>
            <person name="Zhang T."/>
            <person name="Gao T."/>
            <person name="Zhang H."/>
        </authorList>
    </citation>
    <scope>NUCLEOTIDE SEQUENCE</scope>
    <source>
        <strain evidence="2">K16</strain>
    </source>
</reference>
<dbReference type="InterPro" id="IPR046960">
    <property type="entry name" value="PPR_At4g14850-like_plant"/>
</dbReference>
<dbReference type="NCBIfam" id="TIGR00756">
    <property type="entry name" value="PPR"/>
    <property type="match status" value="1"/>
</dbReference>
<dbReference type="InterPro" id="IPR002885">
    <property type="entry name" value="PPR_rpt"/>
</dbReference>
<dbReference type="GO" id="GO:0003723">
    <property type="term" value="F:RNA binding"/>
    <property type="evidence" value="ECO:0007669"/>
    <property type="project" value="InterPro"/>
</dbReference>
<reference evidence="2" key="1">
    <citation type="submission" date="2020-06" db="EMBL/GenBank/DDBJ databases">
        <authorList>
            <person name="Li T."/>
            <person name="Hu X."/>
            <person name="Zhang T."/>
            <person name="Song X."/>
            <person name="Zhang H."/>
            <person name="Dai N."/>
            <person name="Sheng W."/>
            <person name="Hou X."/>
            <person name="Wei L."/>
        </authorList>
    </citation>
    <scope>NUCLEOTIDE SEQUENCE</scope>
    <source>
        <strain evidence="2">K16</strain>
        <tissue evidence="2">Leaf</tissue>
    </source>
</reference>
<comment type="caution">
    <text evidence="2">The sequence shown here is derived from an EMBL/GenBank/DDBJ whole genome shotgun (WGS) entry which is preliminary data.</text>
</comment>
<dbReference type="Gene3D" id="1.25.40.10">
    <property type="entry name" value="Tetratricopeptide repeat domain"/>
    <property type="match status" value="1"/>
</dbReference>
<dbReference type="PANTHER" id="PTHR47926:SF521">
    <property type="entry name" value="PENTATRICOPEPTIDE REPEAT-CONTAINING PROTEIN"/>
    <property type="match status" value="1"/>
</dbReference>
<dbReference type="AlphaFoldDB" id="A0AAE1VZ60"/>
<dbReference type="InterPro" id="IPR011990">
    <property type="entry name" value="TPR-like_helical_dom_sf"/>
</dbReference>
<keyword evidence="1" id="KW-0677">Repeat</keyword>
<evidence type="ECO:0000313" key="3">
    <source>
        <dbReference type="Proteomes" id="UP001289374"/>
    </source>
</evidence>
<name>A0AAE1VZ60_9LAMI</name>
<sequence>MDMGLKLLTFSKRCNWRARPDYVTFVNILSACSHMGLVDKGWEYFHSMPKKFGIVPRVEHYACMVDILGRAGKLHEAKEFIESATIDHGLCLWRILLSACRNHRNYELGAYAGEKLMELGSQESSAYVLLSSIYSALGRLNDVERVRRIMSIRGLAKSLDVAGLSSRIRSVVSDNSKIKLAGICIRLLDPKIALTTRFLELQEDEAD</sequence>
<dbReference type="PANTHER" id="PTHR47926">
    <property type="entry name" value="PENTATRICOPEPTIDE REPEAT-CONTAINING PROTEIN"/>
    <property type="match status" value="1"/>
</dbReference>
<dbReference type="Proteomes" id="UP001289374">
    <property type="component" value="Unassembled WGS sequence"/>
</dbReference>
<dbReference type="PROSITE" id="PS51257">
    <property type="entry name" value="PROKAR_LIPOPROTEIN"/>
    <property type="match status" value="1"/>
</dbReference>
<proteinExistence type="predicted"/>